<sequence>DSLLQNQIKERYSFKLKNLTPKNSTNKLIKFRPETLWKNYFDAEKFALNDKFEQQPQKLQISSKNVLNKNTIIKRSIWKYKKTNHTISSAEDFLTKFNALVGDYSSSWTGSRSISSLAESLEREQEGSNFVSQEITTSKVRTRRPKATKFKWIKRNVAGIDSDEVEMIDIRDIKEPTTLFPKDNNNLRMQLRKVRQTRPPKVIKVPFKRTVLRQTTPQSRNKREIQYATTEFDPNFEAWLKSKREEEERERLLFDYEYGLTTPDYLNDPIKSPQSIRKRAKRNKMTWVVKTKKPKVYVVPFTLPERLRKKAVTLKGRAQSGGRRKKGDATRSEEPVTSFSTTVPTAPPGYFKFGKRIYWLTPRTTFKPTWLRPRRLKPLTTATTTALPSSKFATLINIYRTTEKPTVAVKKRRTYNSRKLPKLIFTTTKPIISSSDTEDADHISISTEENDSNSIHEINVEDNIIVKHMYPTLKLAKRKNQKVISFRDYLQQRENIEREREESMWNAHFIPDLEENEETTIQPVMPTSPPQIKLPITQKVLWAFPRVVNCLESTPLPRPVLRFKDPSKIVTIPEPISSTQHQTPIVKSTTPTGKTTTLPTVSLEQTFDTPITIGTSQPKTRKRRGTYKSRKPRNTRAARANQRLSRGMKSISAFPTMPSSDTGRTKRDILHQESLKFKNLSADSVSKKLRDQEKALEEAFFEKYQIPTKETTTFEYNIDNLCHVYNEDYSKTSRSSYLERVCKAVNNSKIALNAILKEDLLTQSNESRSSDIVKRSVESDIRTQHGYQQRKGPFKVIFNSSEFLHGQSNFDLYNARRRSWFNTTFKSKLQKEYQPFSFKQVYATTNFPSAMQYFNKRRLWFNRTNEPHDDNLGKASSNVANEYNKWVLRETLKELKQPSARPKNFASLFQKHKAKLKKQHLIPNFNEKDIIQQRYRWGDKQYIPRVDKYSAQKVLFQHKNPDQSIEDKENEVARKLHLDRLIPVHMSLLSEVEDPELISHDEYMDNLRYTPPPHLNELAFDPAYHLKTDREIKMRKKKTKPYSKDSERKIKYAMHKKEFYEANGDYRKYPNLDAIAQRRTIPLFDEPIEYDSDVEDFLIPTSRSTQTEFQEFSSTTTDATTDDFKILDKYNHTYIQDATLNKSLFPTAKRRVISFNENETNFDSYDQYIKQRQLYYDLSTDIMFTHFVFDKMQNYNITCTYGRMSNVINRWYNKTYYPLYRPNIFGKPEETESGRNYIQLLKRLEAMKEYYQNKLKSINMEKRNDSFGLFKEQNFSLSKEIITEDSSRSIDKKLLYTEKYLEDIELLNTTDELQSSEGSDTYEFGVKLKDTLDKQEEHEKILEEPTIKIHDLTESKEMLEAELEQSLSAEKMRRLLLKQKQRYKMETSTEIEYNNIQTKMPFYSIEDEVLETTKIKYIQIDKELVVTTIMPTKEKITQDQFKVEETTLKETTIRETVESTTTKEILISTEPIPHFKLTIPPKKPMKKPESFFKKLFKKIKPLKFIKSLFSRKKNTNNSKEK</sequence>
<organism evidence="2">
    <name type="scientific">Clastoptera arizonana</name>
    <name type="common">Arizona spittle bug</name>
    <dbReference type="NCBI Taxonomy" id="38151"/>
    <lineage>
        <taxon>Eukaryota</taxon>
        <taxon>Metazoa</taxon>
        <taxon>Ecdysozoa</taxon>
        <taxon>Arthropoda</taxon>
        <taxon>Hexapoda</taxon>
        <taxon>Insecta</taxon>
        <taxon>Pterygota</taxon>
        <taxon>Neoptera</taxon>
        <taxon>Paraneoptera</taxon>
        <taxon>Hemiptera</taxon>
        <taxon>Auchenorrhyncha</taxon>
        <taxon>Cercopoidea</taxon>
        <taxon>Clastopteridae</taxon>
        <taxon>Clastoptera</taxon>
    </lineage>
</organism>
<evidence type="ECO:0000313" key="2">
    <source>
        <dbReference type="EMBL" id="JAS07640.1"/>
    </source>
</evidence>
<protein>
    <submittedName>
        <fullName evidence="2">Uncharacterized protein</fullName>
    </submittedName>
</protein>
<feature type="region of interest" description="Disordered" evidence="1">
    <location>
        <begin position="611"/>
        <end position="642"/>
    </location>
</feature>
<evidence type="ECO:0000256" key="1">
    <source>
        <dbReference type="SAM" id="MobiDB-lite"/>
    </source>
</evidence>
<proteinExistence type="predicted"/>
<name>A0A1B6C319_9HEMI</name>
<feature type="region of interest" description="Disordered" evidence="1">
    <location>
        <begin position="313"/>
        <end position="341"/>
    </location>
</feature>
<dbReference type="EMBL" id="GEDC01029658">
    <property type="protein sequence ID" value="JAS07640.1"/>
    <property type="molecule type" value="Transcribed_RNA"/>
</dbReference>
<feature type="compositionally biased region" description="Basic residues" evidence="1">
    <location>
        <begin position="619"/>
        <end position="636"/>
    </location>
</feature>
<reference evidence="2" key="1">
    <citation type="submission" date="2015-12" db="EMBL/GenBank/DDBJ databases">
        <title>De novo transcriptome assembly of four potential Pierce s Disease insect vectors from Arizona vineyards.</title>
        <authorList>
            <person name="Tassone E.E."/>
        </authorList>
    </citation>
    <scope>NUCLEOTIDE SEQUENCE</scope>
</reference>
<gene>
    <name evidence="2" type="ORF">g.18947</name>
</gene>
<feature type="non-terminal residue" evidence="2">
    <location>
        <position position="1"/>
    </location>
</feature>
<accession>A0A1B6C319</accession>